<gene>
    <name evidence="1" type="ORF">ACFQO9_16315</name>
</gene>
<comment type="caution">
    <text evidence="1">The sequence shown here is derived from an EMBL/GenBank/DDBJ whole genome shotgun (WGS) entry which is preliminary data.</text>
</comment>
<protein>
    <recommendedName>
        <fullName evidence="3">Phosphatidate cytidylyltransferase</fullName>
    </recommendedName>
</protein>
<dbReference type="Proteomes" id="UP001596550">
    <property type="component" value="Unassembled WGS sequence"/>
</dbReference>
<organism evidence="1 2">
    <name type="scientific">Chryseobacterium zhengzhouense</name>
    <dbReference type="NCBI Taxonomy" id="1636086"/>
    <lineage>
        <taxon>Bacteria</taxon>
        <taxon>Pseudomonadati</taxon>
        <taxon>Bacteroidota</taxon>
        <taxon>Flavobacteriia</taxon>
        <taxon>Flavobacteriales</taxon>
        <taxon>Weeksellaceae</taxon>
        <taxon>Chryseobacterium group</taxon>
        <taxon>Chryseobacterium</taxon>
    </lineage>
</organism>
<proteinExistence type="predicted"/>
<evidence type="ECO:0000313" key="1">
    <source>
        <dbReference type="EMBL" id="MFC7348284.1"/>
    </source>
</evidence>
<dbReference type="RefSeq" id="WP_378181666.1">
    <property type="nucleotide sequence ID" value="NZ_JBHTCR010000008.1"/>
</dbReference>
<sequence>MINLKNKKHLKIIAGISLSLVVLGIIFNVNTLLLAAVIGIFAGSMIRLFIHNKENF</sequence>
<dbReference type="EMBL" id="JBHTCR010000008">
    <property type="protein sequence ID" value="MFC7348284.1"/>
    <property type="molecule type" value="Genomic_DNA"/>
</dbReference>
<accession>A0ABW2M0D8</accession>
<evidence type="ECO:0008006" key="3">
    <source>
        <dbReference type="Google" id="ProtNLM"/>
    </source>
</evidence>
<keyword evidence="2" id="KW-1185">Reference proteome</keyword>
<reference evidence="2" key="1">
    <citation type="journal article" date="2019" name="Int. J. Syst. Evol. Microbiol.">
        <title>The Global Catalogue of Microorganisms (GCM) 10K type strain sequencing project: providing services to taxonomists for standard genome sequencing and annotation.</title>
        <authorList>
            <consortium name="The Broad Institute Genomics Platform"/>
            <consortium name="The Broad Institute Genome Sequencing Center for Infectious Disease"/>
            <person name="Wu L."/>
            <person name="Ma J."/>
        </authorList>
    </citation>
    <scope>NUCLEOTIDE SEQUENCE [LARGE SCALE GENOMIC DNA]</scope>
    <source>
        <strain evidence="2">CCUG 54781</strain>
    </source>
</reference>
<evidence type="ECO:0000313" key="2">
    <source>
        <dbReference type="Proteomes" id="UP001596550"/>
    </source>
</evidence>
<name>A0ABW2M0D8_9FLAO</name>